<dbReference type="EMBL" id="JAGPYM010000019">
    <property type="protein sequence ID" value="KAH6884823.1"/>
    <property type="molecule type" value="Genomic_DNA"/>
</dbReference>
<evidence type="ECO:0000313" key="1">
    <source>
        <dbReference type="EMBL" id="KAH6884823.1"/>
    </source>
</evidence>
<sequence>MTLTRGRQHNQTATPSPPRDLGIVLRRSLRWTIARLSSYEWSLRLSGVRRCMPVDDSPSTSRSTCVGVDRHIAGCFFFLIIVCPQGPAGLVNCISTKVSLPARAGLDIGFHRTILDSHFPVVSVGRFGGPLLRLLTGITTPLSPARVREQAICHCKGL</sequence>
<organism evidence="1 2">
    <name type="scientific">Thelonectria olida</name>
    <dbReference type="NCBI Taxonomy" id="1576542"/>
    <lineage>
        <taxon>Eukaryota</taxon>
        <taxon>Fungi</taxon>
        <taxon>Dikarya</taxon>
        <taxon>Ascomycota</taxon>
        <taxon>Pezizomycotina</taxon>
        <taxon>Sordariomycetes</taxon>
        <taxon>Hypocreomycetidae</taxon>
        <taxon>Hypocreales</taxon>
        <taxon>Nectriaceae</taxon>
        <taxon>Thelonectria</taxon>
    </lineage>
</organism>
<dbReference type="AlphaFoldDB" id="A0A9P9AIZ5"/>
<comment type="caution">
    <text evidence="1">The sequence shown here is derived from an EMBL/GenBank/DDBJ whole genome shotgun (WGS) entry which is preliminary data.</text>
</comment>
<evidence type="ECO:0000313" key="2">
    <source>
        <dbReference type="Proteomes" id="UP000777438"/>
    </source>
</evidence>
<gene>
    <name evidence="1" type="ORF">B0T10DRAFT_97263</name>
</gene>
<accession>A0A9P9AIZ5</accession>
<protein>
    <submittedName>
        <fullName evidence="1">Uncharacterized protein</fullName>
    </submittedName>
</protein>
<dbReference type="Proteomes" id="UP000777438">
    <property type="component" value="Unassembled WGS sequence"/>
</dbReference>
<name>A0A9P9AIZ5_9HYPO</name>
<reference evidence="1 2" key="1">
    <citation type="journal article" date="2021" name="Nat. Commun.">
        <title>Genetic determinants of endophytism in the Arabidopsis root mycobiome.</title>
        <authorList>
            <person name="Mesny F."/>
            <person name="Miyauchi S."/>
            <person name="Thiergart T."/>
            <person name="Pickel B."/>
            <person name="Atanasova L."/>
            <person name="Karlsson M."/>
            <person name="Huettel B."/>
            <person name="Barry K.W."/>
            <person name="Haridas S."/>
            <person name="Chen C."/>
            <person name="Bauer D."/>
            <person name="Andreopoulos W."/>
            <person name="Pangilinan J."/>
            <person name="LaButti K."/>
            <person name="Riley R."/>
            <person name="Lipzen A."/>
            <person name="Clum A."/>
            <person name="Drula E."/>
            <person name="Henrissat B."/>
            <person name="Kohler A."/>
            <person name="Grigoriev I.V."/>
            <person name="Martin F.M."/>
            <person name="Hacquard S."/>
        </authorList>
    </citation>
    <scope>NUCLEOTIDE SEQUENCE [LARGE SCALE GENOMIC DNA]</scope>
    <source>
        <strain evidence="1 2">MPI-CAGE-CH-0241</strain>
    </source>
</reference>
<proteinExistence type="predicted"/>
<keyword evidence="2" id="KW-1185">Reference proteome</keyword>